<keyword evidence="4" id="KW-1185">Reference proteome</keyword>
<evidence type="ECO:0000313" key="4">
    <source>
        <dbReference type="Proteomes" id="UP000078595"/>
    </source>
</evidence>
<dbReference type="OrthoDB" id="2594812at2759"/>
<name>A0A1A5ZZC2_9TREE</name>
<feature type="compositionally biased region" description="Low complexity" evidence="1">
    <location>
        <begin position="8"/>
        <end position="19"/>
    </location>
</feature>
<feature type="compositionally biased region" description="Pro residues" evidence="1">
    <location>
        <begin position="830"/>
        <end position="840"/>
    </location>
</feature>
<feature type="compositionally biased region" description="Low complexity" evidence="1">
    <location>
        <begin position="783"/>
        <end position="794"/>
    </location>
</feature>
<dbReference type="EMBL" id="CP144538">
    <property type="protein sequence ID" value="WWC64705.1"/>
    <property type="molecule type" value="Genomic_DNA"/>
</dbReference>
<feature type="compositionally biased region" description="Low complexity" evidence="1">
    <location>
        <begin position="947"/>
        <end position="968"/>
    </location>
</feature>
<dbReference type="Proteomes" id="UP000078595">
    <property type="component" value="Chromosome 9"/>
</dbReference>
<feature type="compositionally biased region" description="Low complexity" evidence="1">
    <location>
        <begin position="506"/>
        <end position="526"/>
    </location>
</feature>
<evidence type="ECO:0000313" key="3">
    <source>
        <dbReference type="EMBL" id="WWC64705.1"/>
    </source>
</evidence>
<feature type="compositionally biased region" description="Polar residues" evidence="1">
    <location>
        <begin position="843"/>
        <end position="882"/>
    </location>
</feature>
<reference evidence="2" key="1">
    <citation type="submission" date="2013-07" db="EMBL/GenBank/DDBJ databases">
        <title>The Genome Sequence of Cryptococcus dejecticola CBS10117.</title>
        <authorList>
            <consortium name="The Broad Institute Genome Sequencing Platform"/>
            <person name="Cuomo C."/>
            <person name="Litvintseva A."/>
            <person name="Chen Y."/>
            <person name="Heitman J."/>
            <person name="Sun S."/>
            <person name="Springer D."/>
            <person name="Dromer F."/>
            <person name="Young S.K."/>
            <person name="Zeng Q."/>
            <person name="Gargeya S."/>
            <person name="Fitzgerald M."/>
            <person name="Abouelleil A."/>
            <person name="Alvarado L."/>
            <person name="Berlin A.M."/>
            <person name="Chapman S.B."/>
            <person name="Dewar J."/>
            <person name="Goldberg J."/>
            <person name="Griggs A."/>
            <person name="Gujja S."/>
            <person name="Hansen M."/>
            <person name="Howarth C."/>
            <person name="Imamovic A."/>
            <person name="Larimer J."/>
            <person name="McCowan C."/>
            <person name="Murphy C."/>
            <person name="Pearson M."/>
            <person name="Priest M."/>
            <person name="Roberts A."/>
            <person name="Saif S."/>
            <person name="Shea T."/>
            <person name="Sykes S."/>
            <person name="Wortman J."/>
            <person name="Nusbaum C."/>
            <person name="Birren B."/>
        </authorList>
    </citation>
    <scope>NUCLEOTIDE SEQUENCE [LARGE SCALE GENOMIC DNA]</scope>
    <source>
        <strain evidence="2">CBS 10117</strain>
    </source>
</reference>
<feature type="compositionally biased region" description="Polar residues" evidence="1">
    <location>
        <begin position="447"/>
        <end position="456"/>
    </location>
</feature>
<evidence type="ECO:0000313" key="2">
    <source>
        <dbReference type="EMBL" id="OBR83161.1"/>
    </source>
</evidence>
<feature type="compositionally biased region" description="Polar residues" evidence="1">
    <location>
        <begin position="551"/>
        <end position="565"/>
    </location>
</feature>
<proteinExistence type="predicted"/>
<protein>
    <submittedName>
        <fullName evidence="2">Uncharacterized protein</fullName>
    </submittedName>
</protein>
<feature type="compositionally biased region" description="Basic and acidic residues" evidence="1">
    <location>
        <begin position="295"/>
        <end position="319"/>
    </location>
</feature>
<evidence type="ECO:0000256" key="1">
    <source>
        <dbReference type="SAM" id="MobiDB-lite"/>
    </source>
</evidence>
<dbReference type="RefSeq" id="XP_018261003.1">
    <property type="nucleotide sequence ID" value="XM_018410000.1"/>
</dbReference>
<feature type="compositionally biased region" description="Acidic residues" evidence="1">
    <location>
        <begin position="268"/>
        <end position="280"/>
    </location>
</feature>
<feature type="compositionally biased region" description="Polar residues" evidence="1">
    <location>
        <begin position="689"/>
        <end position="717"/>
    </location>
</feature>
<feature type="compositionally biased region" description="Polar residues" evidence="1">
    <location>
        <begin position="426"/>
        <end position="437"/>
    </location>
</feature>
<dbReference type="EMBL" id="KI894034">
    <property type="protein sequence ID" value="OBR83161.1"/>
    <property type="molecule type" value="Genomic_DNA"/>
</dbReference>
<feature type="region of interest" description="Disordered" evidence="1">
    <location>
        <begin position="642"/>
        <end position="971"/>
    </location>
</feature>
<feature type="compositionally biased region" description="Polar residues" evidence="1">
    <location>
        <begin position="891"/>
        <end position="902"/>
    </location>
</feature>
<feature type="compositionally biased region" description="Low complexity" evidence="1">
    <location>
        <begin position="812"/>
        <end position="829"/>
    </location>
</feature>
<feature type="compositionally biased region" description="Low complexity" evidence="1">
    <location>
        <begin position="98"/>
        <end position="109"/>
    </location>
</feature>
<organism evidence="2">
    <name type="scientific">Kwoniella dejecticola CBS 10117</name>
    <dbReference type="NCBI Taxonomy" id="1296121"/>
    <lineage>
        <taxon>Eukaryota</taxon>
        <taxon>Fungi</taxon>
        <taxon>Dikarya</taxon>
        <taxon>Basidiomycota</taxon>
        <taxon>Agaricomycotina</taxon>
        <taxon>Tremellomycetes</taxon>
        <taxon>Tremellales</taxon>
        <taxon>Cryptococcaceae</taxon>
        <taxon>Kwoniella</taxon>
    </lineage>
</organism>
<sequence length="1052" mass="111848">MDDPWAGPSWSTPSKPSSSVAMTMTMPDPGRTTPPPRFDDSDPWGKAHPPQLPSSSNMASETTEDEEEEVGRNEVAERPGWGEDVRGAWAPNQVEEGAAAASSPSVASPKVDQGVDSSDWERTISPQKDTRSQSASPDKRIASPTITASPPIRSSPSSPSIPKFADESFESATSALTSLPKSPSFGDDFGGFSAGPSFSSSSAGPWVNKASNDVGGSTVKVDSERWGGEDLSWGAPKDELPSWGGDKSFEEEEEEQEISFRSPVLPQMEDDEEDQPDEDAGWGRSRSRPSIPVVERPKGEDDWEEAQRKLQVKQERAPQEKIDGLAKAWTDLLGGLIQIDLEKMTGAEELQFEEKVKQLDDETLEHLRKMSNIPPDINTYPPVITSLVTHERYTYALQRPNPSPSTSLLTSTIPRRPTKVDPLSFSDGSGPSWTSRSMLGEPDAPLQGSSQQTQEDAGNKSRWSFWGRRPVPERQLTTSGGGMLERKSISVSSPDHNNERTSAEMRASTSSKPSSRAPSVIMQPSRPASPAPPSVSQPNIPTTSHEDGHASPSTSLPQAPSQPSAVSRFFGRLSRNKSSSPATQEDEHDKDLQLSADDFSFLSEVPSLSSPPPEKGVGDLLALEPGRNEQIASLESMLNTKITPLPKPLAPPPKSSAPMGNRSSSGKFIARMKSPQPTNFDLLGDLNFSGPTDTSVPSSSLHSPIAQSPQNVSSPSNAWDDFLSLDAGPSQPVKTNIAPQVKSPATPMIAPPLVPSRSNTPTVSLSPPPPQPIQTQAFSTPRPSIAQSSSAIPAKNASGDLNFDDFGTPQHASTSTFDDFGDFSAFDSAPAPPQSQPQPPASMHSQVQAQAPHNREFNMQTPNKAQAIATPNQKQNLSTPVNHNRPGSLDHTPTLQLMNGASASKGKRWPAPPSPVAPVLAPPPKPPQTQTGAGAFPFLSPPPPGRPSSRSSNLLDDSNGDSGLSPGNTYHGQVGIGIDTVDTAGQTNAIFGGALQPSRSTTPSQLGRTVIAQPASQAQAVKPIPTSAPTQAQTVQGKGGLSAQDLSFFDSL</sequence>
<accession>A0A1A5ZZC2</accession>
<dbReference type="GeneID" id="28970419"/>
<feature type="region of interest" description="Disordered" evidence="1">
    <location>
        <begin position="397"/>
        <end position="598"/>
    </location>
</feature>
<reference evidence="3" key="3">
    <citation type="submission" date="2024-02" db="EMBL/GenBank/DDBJ databases">
        <title>Comparative genomics of Cryptococcus and Kwoniella reveals pathogenesis evolution and contrasting modes of karyotype evolution via chromosome fusion or intercentromeric recombination.</title>
        <authorList>
            <person name="Coelho M.A."/>
            <person name="David-Palma M."/>
            <person name="Shea T."/>
            <person name="Bowers K."/>
            <person name="McGinley-Smith S."/>
            <person name="Mohammad A.W."/>
            <person name="Gnirke A."/>
            <person name="Yurkov A.M."/>
            <person name="Nowrousian M."/>
            <person name="Sun S."/>
            <person name="Cuomo C.A."/>
            <person name="Heitman J."/>
        </authorList>
    </citation>
    <scope>NUCLEOTIDE SEQUENCE</scope>
    <source>
        <strain evidence="3">CBS 10117</strain>
    </source>
</reference>
<dbReference type="KEGG" id="kdj:28970419"/>
<feature type="compositionally biased region" description="Basic and acidic residues" evidence="1">
    <location>
        <begin position="70"/>
        <end position="86"/>
    </location>
</feature>
<feature type="compositionally biased region" description="Polar residues" evidence="1">
    <location>
        <begin position="1027"/>
        <end position="1036"/>
    </location>
</feature>
<feature type="compositionally biased region" description="Pro residues" evidence="1">
    <location>
        <begin position="910"/>
        <end position="927"/>
    </location>
</feature>
<dbReference type="VEuPathDB" id="FungiDB:I303_06720"/>
<feature type="region of interest" description="Disordered" evidence="1">
    <location>
        <begin position="1017"/>
        <end position="1040"/>
    </location>
</feature>
<feature type="compositionally biased region" description="Polar residues" evidence="1">
    <location>
        <begin position="124"/>
        <end position="136"/>
    </location>
</feature>
<feature type="compositionally biased region" description="Polar residues" evidence="1">
    <location>
        <begin position="170"/>
        <end position="181"/>
    </location>
</feature>
<reference evidence="3" key="2">
    <citation type="submission" date="2013-07" db="EMBL/GenBank/DDBJ databases">
        <authorList>
            <consortium name="The Broad Institute Genome Sequencing Platform"/>
            <person name="Cuomo C."/>
            <person name="Litvintseva A."/>
            <person name="Chen Y."/>
            <person name="Heitman J."/>
            <person name="Sun S."/>
            <person name="Springer D."/>
            <person name="Dromer F."/>
            <person name="Young S.K."/>
            <person name="Zeng Q."/>
            <person name="Gargeya S."/>
            <person name="Fitzgerald M."/>
            <person name="Abouelleil A."/>
            <person name="Alvarado L."/>
            <person name="Berlin A.M."/>
            <person name="Chapman S.B."/>
            <person name="Dewar J."/>
            <person name="Goldberg J."/>
            <person name="Griggs A."/>
            <person name="Gujja S."/>
            <person name="Hansen M."/>
            <person name="Howarth C."/>
            <person name="Imamovic A."/>
            <person name="Larimer J."/>
            <person name="McCowan C."/>
            <person name="Murphy C."/>
            <person name="Pearson M."/>
            <person name="Priest M."/>
            <person name="Roberts A."/>
            <person name="Saif S."/>
            <person name="Shea T."/>
            <person name="Sykes S."/>
            <person name="Wortman J."/>
            <person name="Nusbaum C."/>
            <person name="Birren B."/>
        </authorList>
    </citation>
    <scope>NUCLEOTIDE SEQUENCE</scope>
    <source>
        <strain evidence="3">CBS 10117</strain>
    </source>
</reference>
<feature type="compositionally biased region" description="Low complexity" evidence="1">
    <location>
        <begin position="194"/>
        <end position="204"/>
    </location>
</feature>
<gene>
    <name evidence="2" type="ORF">I303_06720</name>
    <name evidence="3" type="ORF">I303_107316</name>
</gene>
<feature type="compositionally biased region" description="Pro residues" evidence="1">
    <location>
        <begin position="645"/>
        <end position="655"/>
    </location>
</feature>
<dbReference type="STRING" id="1296121.A0A1A5ZZC2"/>
<dbReference type="AlphaFoldDB" id="A0A1A5ZZC2"/>
<feature type="region of interest" description="Disordered" evidence="1">
    <location>
        <begin position="1"/>
        <end position="319"/>
    </location>
</feature>
<feature type="compositionally biased region" description="Low complexity" evidence="1">
    <location>
        <begin position="143"/>
        <end position="162"/>
    </location>
</feature>